<dbReference type="GO" id="GO:0016020">
    <property type="term" value="C:membrane"/>
    <property type="evidence" value="ECO:0007669"/>
    <property type="project" value="UniProtKB-SubCell"/>
</dbReference>
<evidence type="ECO:0000256" key="2">
    <source>
        <dbReference type="ARBA" id="ARBA00010199"/>
    </source>
</evidence>
<dbReference type="Pfam" id="PF01554">
    <property type="entry name" value="MatE"/>
    <property type="match status" value="3"/>
</dbReference>
<feature type="transmembrane region" description="Helical" evidence="6">
    <location>
        <begin position="31"/>
        <end position="53"/>
    </location>
</feature>
<feature type="transmembrane region" description="Helical" evidence="6">
    <location>
        <begin position="208"/>
        <end position="229"/>
    </location>
</feature>
<evidence type="ECO:0000256" key="4">
    <source>
        <dbReference type="ARBA" id="ARBA00022989"/>
    </source>
</evidence>
<dbReference type="Proteomes" id="UP000728185">
    <property type="component" value="Unassembled WGS sequence"/>
</dbReference>
<comment type="caution">
    <text evidence="7">The sequence shown here is derived from an EMBL/GenBank/DDBJ whole genome shotgun (WGS) entry which is preliminary data.</text>
</comment>
<reference evidence="7" key="1">
    <citation type="submission" date="2019-05" db="EMBL/GenBank/DDBJ databases">
        <title>Annotation for the trematode Fasciolopsis buski.</title>
        <authorList>
            <person name="Choi Y.-J."/>
        </authorList>
    </citation>
    <scope>NUCLEOTIDE SEQUENCE</scope>
    <source>
        <strain evidence="7">HT</strain>
        <tissue evidence="7">Whole worm</tissue>
    </source>
</reference>
<feature type="transmembrane region" description="Helical" evidence="6">
    <location>
        <begin position="356"/>
        <end position="378"/>
    </location>
</feature>
<protein>
    <recommendedName>
        <fullName evidence="6">Multidrug and toxin extrusion protein</fullName>
    </recommendedName>
</protein>
<dbReference type="GO" id="GO:0015297">
    <property type="term" value="F:antiporter activity"/>
    <property type="evidence" value="ECO:0007669"/>
    <property type="project" value="InterPro"/>
</dbReference>
<feature type="transmembrane region" description="Helical" evidence="6">
    <location>
        <begin position="241"/>
        <end position="258"/>
    </location>
</feature>
<feature type="transmembrane region" description="Helical" evidence="6">
    <location>
        <begin position="278"/>
        <end position="304"/>
    </location>
</feature>
<proteinExistence type="inferred from homology"/>
<evidence type="ECO:0000313" key="8">
    <source>
        <dbReference type="Proteomes" id="UP000728185"/>
    </source>
</evidence>
<evidence type="ECO:0000256" key="1">
    <source>
        <dbReference type="ARBA" id="ARBA00004141"/>
    </source>
</evidence>
<dbReference type="GO" id="GO:0042910">
    <property type="term" value="F:xenobiotic transmembrane transporter activity"/>
    <property type="evidence" value="ECO:0007669"/>
    <property type="project" value="InterPro"/>
</dbReference>
<gene>
    <name evidence="7" type="ORF">FBUS_07478</name>
</gene>
<comment type="subcellular location">
    <subcellularLocation>
        <location evidence="1">Membrane</location>
        <topology evidence="1">Multi-pass membrane protein</topology>
    </subcellularLocation>
</comment>
<dbReference type="OrthoDB" id="2126698at2759"/>
<feature type="transmembrane region" description="Helical" evidence="6">
    <location>
        <begin position="580"/>
        <end position="600"/>
    </location>
</feature>
<feature type="transmembrane region" description="Helical" evidence="6">
    <location>
        <begin position="145"/>
        <end position="168"/>
    </location>
</feature>
<dbReference type="PANTHER" id="PTHR11206">
    <property type="entry name" value="MULTIDRUG RESISTANCE PROTEIN"/>
    <property type="match status" value="1"/>
</dbReference>
<comment type="similarity">
    <text evidence="2 6">Belongs to the multi antimicrobial extrusion (MATE) (TC 2.A.66.1) family.</text>
</comment>
<dbReference type="NCBIfam" id="TIGR00797">
    <property type="entry name" value="matE"/>
    <property type="match status" value="1"/>
</dbReference>
<accession>A0A8E0RZI3</accession>
<keyword evidence="3 6" id="KW-0812">Transmembrane</keyword>
<dbReference type="GO" id="GO:1990961">
    <property type="term" value="P:xenobiotic detoxification by transmembrane export across the plasma membrane"/>
    <property type="evidence" value="ECO:0007669"/>
    <property type="project" value="InterPro"/>
</dbReference>
<dbReference type="InterPro" id="IPR045069">
    <property type="entry name" value="MATE_euk"/>
</dbReference>
<evidence type="ECO:0000256" key="6">
    <source>
        <dbReference type="RuleBase" id="RU004914"/>
    </source>
</evidence>
<dbReference type="AlphaFoldDB" id="A0A8E0RZI3"/>
<evidence type="ECO:0000313" key="7">
    <source>
        <dbReference type="EMBL" id="KAA0193747.1"/>
    </source>
</evidence>
<feature type="transmembrane region" description="Helical" evidence="6">
    <location>
        <begin position="426"/>
        <end position="452"/>
    </location>
</feature>
<keyword evidence="5 6" id="KW-0472">Membrane</keyword>
<keyword evidence="8" id="KW-1185">Reference proteome</keyword>
<sequence>MQTITSLIAFLSGPISVIFCGRLGKEALATVGLAVSVFNVTGLSVITGLLSAADTLFSQVTLFTGLNKSSNHARDKKCTSSLACNSSMSVTYGSRQKHLMGVHLQRSCFIITICCFPCVAIYLLAEPFLVLLRQNPATSKAAAEYLLYMIPGLFVSSLICSETFRAGWDFFDHSLLPTVKYSQSMYRHKYVYPVPTPVYLANRVYPPLVIGVFADGINALFHYVLLFVVQMGVKGSAIAQVSAYVFQCVCLLGFIIFMEKTTNTWQGWTSDMWNHWGLWFKLATPGVFMTTLEWTVFEIGSIVAGTIGERELATQAILFNIESMCYTLLPLGFGMATSIRLGQFLGAGSSLGPRSVLSVALVTLWCTSVGFIIFLVTLRWYIPKIFTSDESVIELSAKLLPLVAAFQIFDGTVGVCSGAIRGAGLQLIGAAVCFVTLYVFGATTGLCMVFLAGFGLDDNIILVPGIRSLQVLFCTLFRSQGLWVGLTLGTVTEGLAYCIITQCINWEKQVQLAMERTRKAFENQSRAAQSTSDLVSPILSDSNYEIRTNGFHQHCVCISQNRCSEYQNGNMNKMLIFKRVLFIIIMLAVLILSICCRLLIPWSKVLGTFCVLPDGIFYIVNATNVRDNCTLVSM</sequence>
<organism evidence="7 8">
    <name type="scientific">Fasciolopsis buskii</name>
    <dbReference type="NCBI Taxonomy" id="27845"/>
    <lineage>
        <taxon>Eukaryota</taxon>
        <taxon>Metazoa</taxon>
        <taxon>Spiralia</taxon>
        <taxon>Lophotrochozoa</taxon>
        <taxon>Platyhelminthes</taxon>
        <taxon>Trematoda</taxon>
        <taxon>Digenea</taxon>
        <taxon>Plagiorchiida</taxon>
        <taxon>Echinostomata</taxon>
        <taxon>Echinostomatoidea</taxon>
        <taxon>Fasciolidae</taxon>
        <taxon>Fasciolopsis</taxon>
    </lineage>
</organism>
<feature type="transmembrane region" description="Helical" evidence="6">
    <location>
        <begin position="316"/>
        <end position="336"/>
    </location>
</feature>
<feature type="transmembrane region" description="Helical" evidence="6">
    <location>
        <begin position="6"/>
        <end position="24"/>
    </location>
</feature>
<dbReference type="CDD" id="cd13132">
    <property type="entry name" value="MATE_eukaryotic"/>
    <property type="match status" value="1"/>
</dbReference>
<keyword evidence="4 6" id="KW-1133">Transmembrane helix</keyword>
<dbReference type="EMBL" id="LUCM01004836">
    <property type="protein sequence ID" value="KAA0193747.1"/>
    <property type="molecule type" value="Genomic_DNA"/>
</dbReference>
<evidence type="ECO:0000256" key="5">
    <source>
        <dbReference type="ARBA" id="ARBA00023136"/>
    </source>
</evidence>
<dbReference type="InterPro" id="IPR002528">
    <property type="entry name" value="MATE_fam"/>
</dbReference>
<feature type="transmembrane region" description="Helical" evidence="6">
    <location>
        <begin position="104"/>
        <end position="125"/>
    </location>
</feature>
<name>A0A8E0RZI3_9TREM</name>
<evidence type="ECO:0000256" key="3">
    <source>
        <dbReference type="ARBA" id="ARBA00022692"/>
    </source>
</evidence>